<dbReference type="PANTHER" id="PTHR11319:SF35">
    <property type="entry name" value="OUTER MEMBRANE PROTEIN PMPC-RELATED"/>
    <property type="match status" value="1"/>
</dbReference>
<organism evidence="6 7">
    <name type="scientific">Arcticibacterium luteifluviistationis</name>
    <dbReference type="NCBI Taxonomy" id="1784714"/>
    <lineage>
        <taxon>Bacteria</taxon>
        <taxon>Pseudomonadati</taxon>
        <taxon>Bacteroidota</taxon>
        <taxon>Cytophagia</taxon>
        <taxon>Cytophagales</taxon>
        <taxon>Leadbetterellaceae</taxon>
        <taxon>Arcticibacterium</taxon>
    </lineage>
</organism>
<dbReference type="GO" id="GO:0016020">
    <property type="term" value="C:membrane"/>
    <property type="evidence" value="ECO:0007669"/>
    <property type="project" value="InterPro"/>
</dbReference>
<evidence type="ECO:0000313" key="6">
    <source>
        <dbReference type="EMBL" id="AWV98729.1"/>
    </source>
</evidence>
<gene>
    <name evidence="6" type="ORF">DJ013_11315</name>
</gene>
<dbReference type="InterPro" id="IPR012334">
    <property type="entry name" value="Pectin_lyas_fold"/>
</dbReference>
<sequence>MKKVILSLLLSISFYTANAQKVAIIGAKHLNSTEDGVSILALDDLAIGEVYYFTDNNYDNTSDKFVYESDGGGSPIKESVVKITVTTAIPKGSVIYFKESAPSSSNVFTASVTPSSGAVTAVHVATSGSYSLGKFGESIYVYTDNNEDPADGVTEIHGAFFAGTLTSTNLSGGPMPASENPSPDFANAIVVHNFPQQNYTVSPYDDGLNRVEYKTSVLDRTDVTKVDLENSSNYVIFGSDQDLSTTKFTNFNLVTSKPVVTLTRNLSQLNENSSSNFTYTFEVDVAPTSNLVVNFSVNGSSANGIANFGTDYTQTGATSMSSTSGTVTISSGTTSKSIVINPTGDSVLEPDETLQLSITPGSEYTAGSPSVASSIIINDDVLTVVPDVAITGTRHYTDNEDGVSEFSFTALKGLSAGASYVFSSNPFNKSTLLFSNVSTYPSELKWTVPTGGIERGDVIVVKKTAHNTFTVTRNGSATSAGTVIKLSPSKNFYISQYEGFFRAHTDTDNNPYNGITAVHSQIFTYSSPNFGGNMPASLDLSTLYAGSVLVDGFANTSPQRLEYKPTLRPATTVDQADFENPANWLYAEAMQDLSPVPFNNIIVSEGSANPKATVAISSASILEDSETSVYTFSLDATATSDITINFSVAGTATFPSDYTVSGANSYTSSVGSITIPNGASSAQLTINPVADDILEKTEDILISITSGIAYDGGSPGNASVNILNDDANNTTSKLAIIGINHLSPASMSLVAMDNIPANSTFYFLRNQFDKSSLTFESGGKYKLVTPNTCILKGTVLTITGGLNGPLTVNCNNTSDLPECGTATIIGSGNVFDFLDIGTRYHVYQDDDEDQTNGITQIHAVFNTGGTYPSNHTGGFLTPEENPKSVYSNAVVVDGFPAVAPNRTEFDASKRNINISSSAVEDISNYLHAQSNATLSFTNFNAQNIIYVDSAVVGGLADGTSWTNAYSDIQSVLETFESDCANYKVWVAKGTYYPTSGSDQSISFELKNNLAIYGGFEGTETALSQRNITNYPTILSGDLGTINDNSDNSYHVVKGENILQTAILDGFIVKNGNAQTAATITSGGGILGLNSKAIIQNCTVESNSAVSGAGIFLSSASSSKIINCIFKNNAALTDGGGVAGSNNSCSFTNCLFVNNTAATNGGAIHSSNSNMAFVNSTFTKNNATVGDAVYVDGTSPTITNSIFWNNLNTSASDIYPTSGLNVSYSIIENGYTGTGNLNQNPLFINADNNFGLQAISVAIDAGLNTAIPDGINEDLIGSDRLIGCFLDMGAYEYINLDYNPLLVSTTNDNGCGSLRFAVENAFSGDTIRFSPTIDGDTIKLTTGHILIDKNLVIIGNDISSTIIDGQINSNIFRIKTAKSVIMEGIRIQNGIAHGESGGGIINYGNLVFRNSKIINCQANVSGGGILNTGNLQVLRSTISGNKTDITGGGVFHFRGSLVLKQSSITGNIAYIGGGSSSGLIGGGLHLQNSNVSIESCVISGNRAQEGGGIYAANGFNLKNSIVAGNYSDFGPDISTFNVSGLTSAYSLIGSDEGNGVQNGVNGNLVGTTSAPLSAEFVSNVPSTTTTSSTILGDLRLQACSPAINAALADTIGLNLGNKDLAGNPRVFENRLDIGAYEYQSILPNPLLVYNTKDDGCGSLRYVVANAISGDTIRFDNVIDMDSIKLTSGQILINKNLVILGNGMENTIIDGQANDRVFEISSTKNIFIKGLSIQNGKAKIVGNQSKGGGIYNSGHLSLIEVALTNNAVPATTQGSGGAIYSTAGSLILKSVNVRGNSIGNQAYIGYGGAILIKNCQTEITNSIVSGNKSGNGSGGAIYIYESDVKIYNSTISGNEASTGGGIAVFYNANVDLRNSIVAQNKSFTSGSDIYIINNNPSVFSGEYNLINEIVGNHTLTNTLNVNPFFVENVSLAPSNLGDFRLQFCSEAINAGTADTTGLNLGLVDIAGNTRMYNNRIDIGAFELQSVPVFEPLLVINTNDYGCGSLRLAVENAAAGDTIRFDNIIDGDTIKLTTGQILLDKNLFIMGNDTNKTIIDGQANSRIFEISSGNILHISDLKVQNGFAAYGGGILNRGTFYLTNSTIHGNKASSFGGGIYNTFIVYVNNSNISENNADDNGGGAIHNSSGRLTITNSIISKNNGYRGGGIHNSGSAKLNLVNSNLRGNAAEDDGGGIYSGSGTVNLTSSTVSGNKANLAGGVYTYSGTLNSTNSTISGNKARYGGGIYIYGGTANLTNSIIAKNISGGTKDIINDGTINTNLNNYVMDPNGAHSITSGNGIDPLFITDAPSSAPSTIGDFRLQACSPLINAGTSDTTGLNLGLVDMDGNPRVFDNRIDIGAYEYQSLLPAFTFDSQNNPTTCSGSDGSISFQTIGIPDGNYTLKYELNTVSTSKGITVSSNDFVLENLSKGTYENFKLDYLTCNLVVSTSVNLTDPPTPTLSAGTLTQPSTCLGTDASIALASTNLSGSQTIHFKKGGVSTSQVVNVVSNAFTLTGLSAGSYSDFSVTVAGCEASFNTAQVLTDPPTPTLSAGTLTQPSTCLGTDASIAFGSTNLSGSQTIHFKKDGVSTSQVVNVASNTFTLTGLSAASYSDFSVTVAGCEASFNTAQVLTDPPTPTLSAGTLTQPSTCLGTDASIAFGSTNLSGSQTIHFKKGGVSTSQVVNVAGNAFTLAGLSAGSYSDFSVTVAGCEASFNTAQVLTDPPTPTLSAGTLTQPSTCLGTDASIAFGSTNLSGSQTIHFKKDGVSTSQVVNVASNVFTLTGLSAASYSDFSVTVAGCEASFNTAQVLTDPPTPTLSAGTLTQPSTCLGTDASIALASTNLSGSQTIHFKKGGVSTSQVVNVASNAFTLTGLSAASYSDFSVTVAGCEASFNTAQVLTDPAIPTLAVGTLVNPTTCLGTEGNINFNTANLSGSQTISFKKGGTSTSQVVNVSGNTFTLNGLSAGSYSDFSVTVAGCEASFNTAQVLTDPAIPTLAVGILVNPTTCLGTEGNINFNTANLSGSQTISFKKGGTSTSQIVNVSGNTFTLTGLSAGSYSDFSVTAAACTANLATAQVLTDPASPSLAVGTLVNPTTCLGTEGNITFNTTNLSGSQTISFKKDGTSTSQTVIVSGNAFTLNGLSAGSYSDFSVTVSGCTANLATAQVLTDPAILPAASNTGPYLEGQKIDLNATGGIAYTWTGPDDFFSTLQNPSTAAATSGDAGLYSVTVTAANNCSATAITQVSVNCSSQSLNYYLVFADENPQIISPLVPNLQVQSSSRPMSIIAVSACETPLIESVKLQLSGTSNLQYQIDNEMPFNLHDFYNVNVGDVLEPNFYTFIARGYDQDNANGNVITGPDVIQFNILNKERSVTLPTSSVNEICVGSTFSVSAISENDAIHPFGTGNLYQVYLSDANGDFMTRTLIGAGSDPSEISCQIPMYQAGGSKYKLMVVSTNPIVASEPSLINLNVIGNDLSLKSPSHDYVTKNYSDKAIGVIRATNNINNSNKGDFQAGKHIQLNPGFEVESGAVFTAQIQNPCQIVTTSFEGGSSVPKEKVK</sequence>
<dbReference type="OrthoDB" id="127762at2"/>
<reference evidence="6 7" key="1">
    <citation type="submission" date="2018-05" db="EMBL/GenBank/DDBJ databases">
        <title>Complete genome sequence of Arcticibacterium luteifluviistationis SM1504T, a cytophagaceae bacterium isolated from Arctic surface seawater.</title>
        <authorList>
            <person name="Li Y."/>
            <person name="Qin Q.-L."/>
        </authorList>
    </citation>
    <scope>NUCLEOTIDE SEQUENCE [LARGE SCALE GENOMIC DNA]</scope>
    <source>
        <strain evidence="6 7">SM1504</strain>
    </source>
</reference>
<dbReference type="KEGG" id="als:DJ013_11315"/>
<keyword evidence="1 4" id="KW-0732">Signal</keyword>
<dbReference type="SMART" id="SM00710">
    <property type="entry name" value="PbH1"/>
    <property type="match status" value="10"/>
</dbReference>
<dbReference type="SUPFAM" id="SSF141072">
    <property type="entry name" value="CalX-like"/>
    <property type="match status" value="2"/>
</dbReference>
<dbReference type="InterPro" id="IPR055015">
    <property type="entry name" value="GCX_COOH"/>
</dbReference>
<dbReference type="Gene3D" id="2.160.20.10">
    <property type="entry name" value="Single-stranded right-handed beta-helix, Pectin lyase-like"/>
    <property type="match status" value="4"/>
</dbReference>
<dbReference type="PANTHER" id="PTHR11319">
    <property type="entry name" value="G PROTEIN-COUPLED RECEPTOR-RELATED"/>
    <property type="match status" value="1"/>
</dbReference>
<dbReference type="InterPro" id="IPR013783">
    <property type="entry name" value="Ig-like_fold"/>
</dbReference>
<dbReference type="InterPro" id="IPR038081">
    <property type="entry name" value="CalX-like_sf"/>
</dbReference>
<protein>
    <recommendedName>
        <fullName evidence="5">Calx-beta domain-containing protein</fullName>
    </recommendedName>
</protein>
<proteinExistence type="predicted"/>
<dbReference type="NCBIfam" id="NF041518">
    <property type="entry name" value="choice_anch_Q"/>
    <property type="match status" value="3"/>
</dbReference>
<dbReference type="InterPro" id="IPR006626">
    <property type="entry name" value="PbH1"/>
</dbReference>
<dbReference type="Gene3D" id="2.60.40.10">
    <property type="entry name" value="Immunoglobulins"/>
    <property type="match status" value="1"/>
</dbReference>
<dbReference type="SUPFAM" id="SSF49299">
    <property type="entry name" value="PKD domain"/>
    <property type="match status" value="1"/>
</dbReference>
<keyword evidence="3" id="KW-0106">Calcium</keyword>
<dbReference type="SUPFAM" id="SSF51126">
    <property type="entry name" value="Pectin lyase-like"/>
    <property type="match status" value="4"/>
</dbReference>
<keyword evidence="2" id="KW-0677">Repeat</keyword>
<dbReference type="InterPro" id="IPR011050">
    <property type="entry name" value="Pectin_lyase_fold/virulence"/>
</dbReference>
<dbReference type="InterPro" id="IPR003644">
    <property type="entry name" value="Calx_beta"/>
</dbReference>
<dbReference type="EMBL" id="CP029480">
    <property type="protein sequence ID" value="AWV98729.1"/>
    <property type="molecule type" value="Genomic_DNA"/>
</dbReference>
<dbReference type="InterPro" id="IPR059226">
    <property type="entry name" value="Choice_anch_Q_dom"/>
</dbReference>
<evidence type="ECO:0000259" key="5">
    <source>
        <dbReference type="Pfam" id="PF03160"/>
    </source>
</evidence>
<dbReference type="GO" id="GO:0007154">
    <property type="term" value="P:cell communication"/>
    <property type="evidence" value="ECO:0007669"/>
    <property type="project" value="InterPro"/>
</dbReference>
<dbReference type="Pfam" id="PF03160">
    <property type="entry name" value="Calx-beta"/>
    <property type="match status" value="2"/>
</dbReference>
<feature type="signal peptide" evidence="4">
    <location>
        <begin position="1"/>
        <end position="19"/>
    </location>
</feature>
<keyword evidence="7" id="KW-1185">Reference proteome</keyword>
<dbReference type="RefSeq" id="WP_111371922.1">
    <property type="nucleotide sequence ID" value="NZ_CP029480.1"/>
</dbReference>
<feature type="domain" description="Calx-beta" evidence="5">
    <location>
        <begin position="280"/>
        <end position="380"/>
    </location>
</feature>
<feature type="domain" description="Calx-beta" evidence="5">
    <location>
        <begin position="637"/>
        <end position="726"/>
    </location>
</feature>
<accession>A0A2Z4GBQ1</accession>
<evidence type="ECO:0000256" key="2">
    <source>
        <dbReference type="ARBA" id="ARBA00022737"/>
    </source>
</evidence>
<dbReference type="Gene3D" id="2.60.40.2030">
    <property type="match status" value="2"/>
</dbReference>
<evidence type="ECO:0000256" key="4">
    <source>
        <dbReference type="SAM" id="SignalP"/>
    </source>
</evidence>
<evidence type="ECO:0000256" key="1">
    <source>
        <dbReference type="ARBA" id="ARBA00022729"/>
    </source>
</evidence>
<dbReference type="NCBIfam" id="NF045639">
    <property type="entry name" value="GCX_COOH"/>
    <property type="match status" value="1"/>
</dbReference>
<evidence type="ECO:0000256" key="3">
    <source>
        <dbReference type="ARBA" id="ARBA00022837"/>
    </source>
</evidence>
<name>A0A2Z4GBQ1_9BACT</name>
<dbReference type="Proteomes" id="UP000249873">
    <property type="component" value="Chromosome"/>
</dbReference>
<feature type="chain" id="PRO_5016247200" description="Calx-beta domain-containing protein" evidence="4">
    <location>
        <begin position="20"/>
        <end position="3549"/>
    </location>
</feature>
<evidence type="ECO:0000313" key="7">
    <source>
        <dbReference type="Proteomes" id="UP000249873"/>
    </source>
</evidence>
<dbReference type="InterPro" id="IPR035986">
    <property type="entry name" value="PKD_dom_sf"/>
</dbReference>